<feature type="transmembrane region" description="Helical" evidence="1">
    <location>
        <begin position="43"/>
        <end position="62"/>
    </location>
</feature>
<name>A0ABY2HDS8_9HYPO</name>
<keyword evidence="1" id="KW-0472">Membrane</keyword>
<comment type="caution">
    <text evidence="2">The sequence shown here is derived from an EMBL/GenBank/DDBJ whole genome shotgun (WGS) entry which is preliminary data.</text>
</comment>
<dbReference type="GeneID" id="300573392"/>
<keyword evidence="1" id="KW-0812">Transmembrane</keyword>
<evidence type="ECO:0000256" key="1">
    <source>
        <dbReference type="SAM" id="Phobius"/>
    </source>
</evidence>
<dbReference type="RefSeq" id="XP_073562502.1">
    <property type="nucleotide sequence ID" value="XM_073698942.1"/>
</dbReference>
<protein>
    <recommendedName>
        <fullName evidence="4">Secreted protein</fullName>
    </recommendedName>
</protein>
<keyword evidence="1" id="KW-1133">Transmembrane helix</keyword>
<organism evidence="2 3">
    <name type="scientific">Trichoderma ghanense</name>
    <dbReference type="NCBI Taxonomy" id="65468"/>
    <lineage>
        <taxon>Eukaryota</taxon>
        <taxon>Fungi</taxon>
        <taxon>Dikarya</taxon>
        <taxon>Ascomycota</taxon>
        <taxon>Pezizomycotina</taxon>
        <taxon>Sordariomycetes</taxon>
        <taxon>Hypocreomycetidae</taxon>
        <taxon>Hypocreales</taxon>
        <taxon>Hypocreaceae</taxon>
        <taxon>Trichoderma</taxon>
    </lineage>
</organism>
<evidence type="ECO:0008006" key="4">
    <source>
        <dbReference type="Google" id="ProtNLM"/>
    </source>
</evidence>
<evidence type="ECO:0000313" key="3">
    <source>
        <dbReference type="Proteomes" id="UP001642720"/>
    </source>
</evidence>
<sequence length="66" mass="7419">MSRVRTSAAMSAFFFLSRGDEAGSSSSPKYLVKEHFPHARGLALFFFPFFLFSPFLCCVFLLSPLC</sequence>
<reference evidence="2 3" key="1">
    <citation type="submission" date="2018-01" db="EMBL/GenBank/DDBJ databases">
        <title>Genome characterization of the sugarcane-associated fungus Trichoderma ghanense CCMA-1212 and their application in lignocelulose bioconversion.</title>
        <authorList>
            <person name="Steindorff A.S."/>
            <person name="Mendes T.D."/>
            <person name="Vilela E.S.D."/>
            <person name="Rodrigues D.S."/>
            <person name="Formighieri E.F."/>
            <person name="Melo I.S."/>
            <person name="Favaro L.C.L."/>
        </authorList>
    </citation>
    <scope>NUCLEOTIDE SEQUENCE [LARGE SCALE GENOMIC DNA]</scope>
    <source>
        <strain evidence="2 3">CCMA-1212</strain>
    </source>
</reference>
<dbReference type="Proteomes" id="UP001642720">
    <property type="component" value="Unassembled WGS sequence"/>
</dbReference>
<accession>A0ABY2HDS8</accession>
<gene>
    <name evidence="2" type="ORF">CCMA1212_001520</name>
</gene>
<dbReference type="EMBL" id="PPTA01000002">
    <property type="protein sequence ID" value="TFB06301.1"/>
    <property type="molecule type" value="Genomic_DNA"/>
</dbReference>
<keyword evidence="3" id="KW-1185">Reference proteome</keyword>
<evidence type="ECO:0000313" key="2">
    <source>
        <dbReference type="EMBL" id="TFB06301.1"/>
    </source>
</evidence>
<proteinExistence type="predicted"/>